<evidence type="ECO:0000313" key="2">
    <source>
        <dbReference type="Proteomes" id="UP000585437"/>
    </source>
</evidence>
<sequence length="85" mass="9403">MSANAESTILCFVASRPDGTTCPSEVARSLANDHNAPLEWRDYMPAVHEAVDALIARKEITLSWKSVVMGERTGPYRISARKQNL</sequence>
<dbReference type="Proteomes" id="UP000585437">
    <property type="component" value="Unassembled WGS sequence"/>
</dbReference>
<dbReference type="Pfam" id="PF11625">
    <property type="entry name" value="DUF3253"/>
    <property type="match status" value="1"/>
</dbReference>
<reference evidence="1 2" key="1">
    <citation type="submission" date="2020-08" db="EMBL/GenBank/DDBJ databases">
        <title>The Agave Microbiome: Exploring the role of microbial communities in plant adaptations to desert environments.</title>
        <authorList>
            <person name="Partida-Martinez L.P."/>
        </authorList>
    </citation>
    <scope>NUCLEOTIDE SEQUENCE [LARGE SCALE GENOMIC DNA]</scope>
    <source>
        <strain evidence="1 2">AS3.12</strain>
    </source>
</reference>
<gene>
    <name evidence="1" type="ORF">F4695_004260</name>
</gene>
<keyword evidence="2" id="KW-1185">Reference proteome</keyword>
<dbReference type="AlphaFoldDB" id="A0A7X0JNJ2"/>
<dbReference type="EMBL" id="JACHBU010000011">
    <property type="protein sequence ID" value="MBB6510868.1"/>
    <property type="molecule type" value="Genomic_DNA"/>
</dbReference>
<dbReference type="InterPro" id="IPR036388">
    <property type="entry name" value="WH-like_DNA-bd_sf"/>
</dbReference>
<dbReference type="InterPro" id="IPR021660">
    <property type="entry name" value="DUF3253"/>
</dbReference>
<dbReference type="Gene3D" id="1.10.10.10">
    <property type="entry name" value="Winged helix-like DNA-binding domain superfamily/Winged helix DNA-binding domain"/>
    <property type="match status" value="1"/>
</dbReference>
<protein>
    <recommendedName>
        <fullName evidence="3">DUF3253 domain-containing protein</fullName>
    </recommendedName>
</protein>
<proteinExistence type="predicted"/>
<dbReference type="InterPro" id="IPR036390">
    <property type="entry name" value="WH_DNA-bd_sf"/>
</dbReference>
<name>A0A7X0JNJ2_9HYPH</name>
<organism evidence="1 2">
    <name type="scientific">Rhizobium soli</name>
    <dbReference type="NCBI Taxonomy" id="424798"/>
    <lineage>
        <taxon>Bacteria</taxon>
        <taxon>Pseudomonadati</taxon>
        <taxon>Pseudomonadota</taxon>
        <taxon>Alphaproteobacteria</taxon>
        <taxon>Hyphomicrobiales</taxon>
        <taxon>Rhizobiaceae</taxon>
        <taxon>Rhizobium/Agrobacterium group</taxon>
        <taxon>Rhizobium</taxon>
    </lineage>
</organism>
<evidence type="ECO:0000313" key="1">
    <source>
        <dbReference type="EMBL" id="MBB6510868.1"/>
    </source>
</evidence>
<accession>A0A7X0JNJ2</accession>
<evidence type="ECO:0008006" key="3">
    <source>
        <dbReference type="Google" id="ProtNLM"/>
    </source>
</evidence>
<dbReference type="RefSeq" id="WP_113166281.1">
    <property type="nucleotide sequence ID" value="NZ_JACHBU010000011.1"/>
</dbReference>
<comment type="caution">
    <text evidence="1">The sequence shown here is derived from an EMBL/GenBank/DDBJ whole genome shotgun (WGS) entry which is preliminary data.</text>
</comment>
<dbReference type="SUPFAM" id="SSF46785">
    <property type="entry name" value="Winged helix' DNA-binding domain"/>
    <property type="match status" value="1"/>
</dbReference>